<feature type="compositionally biased region" description="Basic and acidic residues" evidence="1">
    <location>
        <begin position="111"/>
        <end position="121"/>
    </location>
</feature>
<evidence type="ECO:0000313" key="2">
    <source>
        <dbReference type="EMBL" id="RKO61603.1"/>
    </source>
</evidence>
<sequence>MTGAGSGTPNPFYGLLCFYRCKPERSVWGESTFYYGLLWFLSRILFKGRFPRGGGPPAFGQDGRRDRRRSFFRFPEIARFWQASGHARPFPFSGASGPAKETGGKAVSGPGREKSSVRKEISFSARGKASRRRSGRAPGEGGFLCKITSMQVDALQRWYLRTKFPPQEYKNISGTLRLSKFPLQECENA</sequence>
<keyword evidence="3" id="KW-1185">Reference proteome</keyword>
<feature type="region of interest" description="Disordered" evidence="1">
    <location>
        <begin position="91"/>
        <end position="140"/>
    </location>
</feature>
<accession>A0A420VE34</accession>
<proteinExistence type="predicted"/>
<dbReference type="Proteomes" id="UP000286235">
    <property type="component" value="Unassembled WGS sequence"/>
</dbReference>
<comment type="caution">
    <text evidence="2">The sequence shown here is derived from an EMBL/GenBank/DDBJ whole genome shotgun (WGS) entry which is preliminary data.</text>
</comment>
<dbReference type="AlphaFoldDB" id="A0A420VE34"/>
<evidence type="ECO:0000256" key="1">
    <source>
        <dbReference type="SAM" id="MobiDB-lite"/>
    </source>
</evidence>
<dbReference type="EMBL" id="AZRV01000044">
    <property type="protein sequence ID" value="RKO61603.1"/>
    <property type="molecule type" value="Genomic_DNA"/>
</dbReference>
<reference evidence="2 3" key="1">
    <citation type="submission" date="2013-12" db="EMBL/GenBank/DDBJ databases">
        <title>Genome and proteome characterization of Caldibacillus debilis GB1 derived from a cellulolytic aero-tolerant co-culture.</title>
        <authorList>
            <person name="Wushke S.T."/>
            <person name="Zhang X."/>
            <person name="Fristensky B."/>
            <person name="Wilkins J.A."/>
            <person name="Levin D.B."/>
            <person name="Sparling R."/>
        </authorList>
    </citation>
    <scope>NUCLEOTIDE SEQUENCE [LARGE SCALE GENOMIC DNA]</scope>
    <source>
        <strain evidence="2 3">GB1</strain>
    </source>
</reference>
<name>A0A420VE34_9BACI</name>
<gene>
    <name evidence="2" type="ORF">Cdeb_01555</name>
</gene>
<organism evidence="2 3">
    <name type="scientific">Caldibacillus debilis GB1</name>
    <dbReference type="NCBI Taxonomy" id="1339248"/>
    <lineage>
        <taxon>Bacteria</taxon>
        <taxon>Bacillati</taxon>
        <taxon>Bacillota</taxon>
        <taxon>Bacilli</taxon>
        <taxon>Bacillales</taxon>
        <taxon>Bacillaceae</taxon>
        <taxon>Caldibacillus</taxon>
    </lineage>
</organism>
<protein>
    <submittedName>
        <fullName evidence="2">Uncharacterized protein</fullName>
    </submittedName>
</protein>
<evidence type="ECO:0000313" key="3">
    <source>
        <dbReference type="Proteomes" id="UP000286235"/>
    </source>
</evidence>